<evidence type="ECO:0000259" key="1">
    <source>
        <dbReference type="Pfam" id="PF12680"/>
    </source>
</evidence>
<name>A0A368TQD7_9GAMM</name>
<feature type="domain" description="SnoaL-like" evidence="1">
    <location>
        <begin position="11"/>
        <end position="91"/>
    </location>
</feature>
<dbReference type="InterPro" id="IPR032710">
    <property type="entry name" value="NTF2-like_dom_sf"/>
</dbReference>
<dbReference type="EMBL" id="QPII01000020">
    <property type="protein sequence ID" value="RCV86810.1"/>
    <property type="molecule type" value="Genomic_DNA"/>
</dbReference>
<evidence type="ECO:0000313" key="3">
    <source>
        <dbReference type="Proteomes" id="UP000252405"/>
    </source>
</evidence>
<keyword evidence="3" id="KW-1185">Reference proteome</keyword>
<protein>
    <submittedName>
        <fullName evidence="2">Nuclear transport factor 2 family protein</fullName>
    </submittedName>
</protein>
<gene>
    <name evidence="2" type="ORF">DU505_19290</name>
</gene>
<evidence type="ECO:0000313" key="2">
    <source>
        <dbReference type="EMBL" id="RCV86810.1"/>
    </source>
</evidence>
<comment type="caution">
    <text evidence="2">The sequence shown here is derived from an EMBL/GenBank/DDBJ whole genome shotgun (WGS) entry which is preliminary data.</text>
</comment>
<dbReference type="OrthoDB" id="582835at2"/>
<dbReference type="Gene3D" id="3.10.450.50">
    <property type="match status" value="1"/>
</dbReference>
<reference evidence="2 3" key="1">
    <citation type="submission" date="2018-07" db="EMBL/GenBank/DDBJ databases">
        <title>Halomonas montanilacus sp. nov., isolated from Lake Pengyan on Tibetan Plateau.</title>
        <authorList>
            <person name="Lu H."/>
            <person name="Xing P."/>
            <person name="Wu Q."/>
        </authorList>
    </citation>
    <scope>NUCLEOTIDE SEQUENCE [LARGE SCALE GENOMIC DNA]</scope>
    <source>
        <strain evidence="2 3">PYC7W</strain>
    </source>
</reference>
<dbReference type="SUPFAM" id="SSF54427">
    <property type="entry name" value="NTF2-like"/>
    <property type="match status" value="1"/>
</dbReference>
<sequence length="134" mass="15211">MDESTKRDLLERYITAYNHFDVEGMLAVLDPDATFENYSGSELTTSAYGIDEFRHLAEHAKGFFSELVQRVISLTKANELKTWGPWTIYGTGVKTAVFLWSSVNKEHGDECRNKNVVPLRACASTLCPTHCWEM</sequence>
<dbReference type="RefSeq" id="WP_114480599.1">
    <property type="nucleotide sequence ID" value="NZ_QPII01000020.1"/>
</dbReference>
<organism evidence="2 3">
    <name type="scientific">Billgrantia montanilacus</name>
    <dbReference type="NCBI Taxonomy" id="2282305"/>
    <lineage>
        <taxon>Bacteria</taxon>
        <taxon>Pseudomonadati</taxon>
        <taxon>Pseudomonadota</taxon>
        <taxon>Gammaproteobacteria</taxon>
        <taxon>Oceanospirillales</taxon>
        <taxon>Halomonadaceae</taxon>
        <taxon>Billgrantia</taxon>
    </lineage>
</organism>
<dbReference type="AlphaFoldDB" id="A0A368TQD7"/>
<accession>A0A368TQD7</accession>
<dbReference type="InterPro" id="IPR037401">
    <property type="entry name" value="SnoaL-like"/>
</dbReference>
<dbReference type="Pfam" id="PF12680">
    <property type="entry name" value="SnoaL_2"/>
    <property type="match status" value="1"/>
</dbReference>
<dbReference type="Proteomes" id="UP000252405">
    <property type="component" value="Unassembled WGS sequence"/>
</dbReference>
<proteinExistence type="predicted"/>